<dbReference type="InterPro" id="IPR038050">
    <property type="entry name" value="Neuro_actylchol_rec"/>
</dbReference>
<feature type="domain" description="Neurotransmitter-gated ion-channel transmembrane" evidence="8">
    <location>
        <begin position="259"/>
        <end position="414"/>
    </location>
</feature>
<evidence type="ECO:0000256" key="6">
    <source>
        <dbReference type="SAM" id="SignalP"/>
    </source>
</evidence>
<evidence type="ECO:0000256" key="4">
    <source>
        <dbReference type="ARBA" id="ARBA00023136"/>
    </source>
</evidence>
<accession>A0A0D5W3J2</accession>
<dbReference type="Pfam" id="PF02932">
    <property type="entry name" value="Neur_chan_memb"/>
    <property type="match status" value="1"/>
</dbReference>
<dbReference type="SUPFAM" id="SSF63712">
    <property type="entry name" value="Nicotinic receptor ligand binding domain-like"/>
    <property type="match status" value="1"/>
</dbReference>
<organism evidence="9">
    <name type="scientific">Leptinotarsa decemlineata</name>
    <name type="common">Colorado potato beetle</name>
    <name type="synonym">Doryphora decemlineata</name>
    <dbReference type="NCBI Taxonomy" id="7539"/>
    <lineage>
        <taxon>Eukaryota</taxon>
        <taxon>Metazoa</taxon>
        <taxon>Ecdysozoa</taxon>
        <taxon>Arthropoda</taxon>
        <taxon>Hexapoda</taxon>
        <taxon>Insecta</taxon>
        <taxon>Pterygota</taxon>
        <taxon>Neoptera</taxon>
        <taxon>Endopterygota</taxon>
        <taxon>Coleoptera</taxon>
        <taxon>Polyphaga</taxon>
        <taxon>Cucujiformia</taxon>
        <taxon>Chrysomeloidea</taxon>
        <taxon>Chrysomelidae</taxon>
        <taxon>Chrysomelinae</taxon>
        <taxon>Doryphorini</taxon>
        <taxon>Leptinotarsa</taxon>
    </lineage>
</organism>
<dbReference type="Gene3D" id="1.20.58.390">
    <property type="entry name" value="Neurotransmitter-gated ion-channel transmembrane domain"/>
    <property type="match status" value="1"/>
</dbReference>
<evidence type="ECO:0000256" key="1">
    <source>
        <dbReference type="ARBA" id="ARBA00004141"/>
    </source>
</evidence>
<feature type="signal peptide" evidence="6">
    <location>
        <begin position="1"/>
        <end position="25"/>
    </location>
</feature>
<dbReference type="SMR" id="A0A0D5W3J2"/>
<feature type="transmembrane region" description="Helical" evidence="5">
    <location>
        <begin position="255"/>
        <end position="277"/>
    </location>
</feature>
<dbReference type="GO" id="GO:0004888">
    <property type="term" value="F:transmembrane signaling receptor activity"/>
    <property type="evidence" value="ECO:0007669"/>
    <property type="project" value="InterPro"/>
</dbReference>
<reference evidence="9" key="1">
    <citation type="submission" date="2014-12" db="EMBL/GenBank/DDBJ databases">
        <authorList>
            <person name="Liu P."/>
        </authorList>
    </citation>
    <scope>NUCLEOTIDE SEQUENCE</scope>
</reference>
<evidence type="ECO:0000256" key="3">
    <source>
        <dbReference type="ARBA" id="ARBA00022989"/>
    </source>
</evidence>
<dbReference type="InterPro" id="IPR036719">
    <property type="entry name" value="Neuro-gated_channel_TM_sf"/>
</dbReference>
<feature type="transmembrane region" description="Helical" evidence="5">
    <location>
        <begin position="284"/>
        <end position="302"/>
    </location>
</feature>
<sequence length="447" mass="51382">MATNMIKSKIIFVLMLFQYPYVKSAQSGFTTTKLSPQPLWNSTHTDKLRQDLLLNYDKFARPSQHFNATQVRLGMSIKHIEVNELKSSLTVYCWLRLVWNDEKLKWNPEEYGNLSVLHLAEHEVWQPDIYLYNGATTTAINHFGNTHCLAYPSGEILWVPPAQFTVLCRLNLRYWPFDTQKCYLKFGSWTYSGDQLDITNYNNNSEVELELLIDNSEWKITKAEQKIVSTYYECCQEPYPDFTVYLTLERISPSYSSIIVTPAFVVIILTMLNFWLPPQAGEKIVINGTAALIICLFMLYFTQKLPAMGTHTPLIVLFYTSSLYIVSFSMLGSVVVITLSRTKHSNTLPWIVKQTLSGKLGKYLGLGVYIQQTKMTSHRVTAEEMRDHQVTDFDDGNSSEEHHIIRPSSSTKPCMQQDWVLLAAAIDRISFIFYTLLFSILAIVYAL</sequence>
<dbReference type="InterPro" id="IPR036734">
    <property type="entry name" value="Neur_chan_lig-bd_sf"/>
</dbReference>
<evidence type="ECO:0000259" key="8">
    <source>
        <dbReference type="Pfam" id="PF02932"/>
    </source>
</evidence>
<dbReference type="Pfam" id="PF02931">
    <property type="entry name" value="Neur_chan_LBD"/>
    <property type="match status" value="1"/>
</dbReference>
<dbReference type="FunFam" id="1.20.58.390:FF:000092">
    <property type="entry name" value="Nicotinic acetylcholine receptor subunit alpha10"/>
    <property type="match status" value="1"/>
</dbReference>
<evidence type="ECO:0000313" key="9">
    <source>
        <dbReference type="EMBL" id="AJZ68869.1"/>
    </source>
</evidence>
<keyword evidence="6" id="KW-0732">Signal</keyword>
<comment type="subcellular location">
    <subcellularLocation>
        <location evidence="1">Membrane</location>
        <topology evidence="1">Multi-pass membrane protein</topology>
    </subcellularLocation>
</comment>
<dbReference type="AlphaFoldDB" id="A0A0D5W3J2"/>
<dbReference type="CDD" id="cd19051">
    <property type="entry name" value="LGIC_TM_cation"/>
    <property type="match status" value="1"/>
</dbReference>
<keyword evidence="4 5" id="KW-0472">Membrane</keyword>
<dbReference type="InterPro" id="IPR006029">
    <property type="entry name" value="Neurotrans-gated_channel_TM"/>
</dbReference>
<keyword evidence="2 5" id="KW-0812">Transmembrane</keyword>
<dbReference type="GO" id="GO:0005230">
    <property type="term" value="F:extracellular ligand-gated monoatomic ion channel activity"/>
    <property type="evidence" value="ECO:0007669"/>
    <property type="project" value="InterPro"/>
</dbReference>
<dbReference type="OrthoDB" id="410315at2759"/>
<dbReference type="EMBL" id="KP331435">
    <property type="protein sequence ID" value="AJZ68869.1"/>
    <property type="molecule type" value="mRNA"/>
</dbReference>
<protein>
    <submittedName>
        <fullName evidence="9">Nicotinic acetylcholine receptor alpha 10</fullName>
    </submittedName>
</protein>
<keyword evidence="9" id="KW-0675">Receptor</keyword>
<evidence type="ECO:0000256" key="5">
    <source>
        <dbReference type="SAM" id="Phobius"/>
    </source>
</evidence>
<evidence type="ECO:0000259" key="7">
    <source>
        <dbReference type="Pfam" id="PF02931"/>
    </source>
</evidence>
<dbReference type="SUPFAM" id="SSF90112">
    <property type="entry name" value="Neurotransmitter-gated ion-channel transmembrane pore"/>
    <property type="match status" value="1"/>
</dbReference>
<evidence type="ECO:0000256" key="2">
    <source>
        <dbReference type="ARBA" id="ARBA00022692"/>
    </source>
</evidence>
<dbReference type="InterPro" id="IPR006201">
    <property type="entry name" value="Neur_channel"/>
</dbReference>
<dbReference type="CDD" id="cd18997">
    <property type="entry name" value="LGIC_ECD_nAChR"/>
    <property type="match status" value="1"/>
</dbReference>
<feature type="transmembrane region" description="Helical" evidence="5">
    <location>
        <begin position="314"/>
        <end position="339"/>
    </location>
</feature>
<dbReference type="PANTHER" id="PTHR18945">
    <property type="entry name" value="NEUROTRANSMITTER GATED ION CHANNEL"/>
    <property type="match status" value="1"/>
</dbReference>
<feature type="domain" description="Neurotransmitter-gated ion-channel ligand-binding" evidence="7">
    <location>
        <begin position="46"/>
        <end position="250"/>
    </location>
</feature>
<feature type="chain" id="PRO_5002298332" evidence="6">
    <location>
        <begin position="26"/>
        <end position="447"/>
    </location>
</feature>
<feature type="transmembrane region" description="Helical" evidence="5">
    <location>
        <begin position="419"/>
        <end position="446"/>
    </location>
</feature>
<dbReference type="InterPro" id="IPR006202">
    <property type="entry name" value="Neur_chan_lig-bd"/>
</dbReference>
<dbReference type="GO" id="GO:0016020">
    <property type="term" value="C:membrane"/>
    <property type="evidence" value="ECO:0007669"/>
    <property type="project" value="UniProtKB-SubCell"/>
</dbReference>
<proteinExistence type="evidence at transcript level"/>
<keyword evidence="3 5" id="KW-1133">Transmembrane helix</keyword>
<dbReference type="PRINTS" id="PR00252">
    <property type="entry name" value="NRIONCHANNEL"/>
</dbReference>
<name>A0A0D5W3J2_LEPDE</name>
<dbReference type="Gene3D" id="2.70.170.10">
    <property type="entry name" value="Neurotransmitter-gated ion-channel ligand-binding domain"/>
    <property type="match status" value="1"/>
</dbReference>
<dbReference type="FunFam" id="2.70.170.10:FF:000028">
    <property type="entry name" value="AcetylCholine Receptor"/>
    <property type="match status" value="1"/>
</dbReference>